<dbReference type="SMART" id="SM00862">
    <property type="entry name" value="Trans_reg_C"/>
    <property type="match status" value="1"/>
</dbReference>
<keyword evidence="3" id="KW-0805">Transcription regulation</keyword>
<keyword evidence="4 6" id="KW-0238">DNA-binding</keyword>
<comment type="caution">
    <text evidence="9">The sequence shown here is derived from an EMBL/GenBank/DDBJ whole genome shotgun (WGS) entry which is preliminary data.</text>
</comment>
<gene>
    <name evidence="9" type="ORF">B8V81_1644</name>
</gene>
<keyword evidence="1" id="KW-0597">Phosphoprotein</keyword>
<dbReference type="AlphaFoldDB" id="A0A2N5NAX7"/>
<evidence type="ECO:0000259" key="8">
    <source>
        <dbReference type="PROSITE" id="PS51755"/>
    </source>
</evidence>
<dbReference type="Proteomes" id="UP000234789">
    <property type="component" value="Unassembled WGS sequence"/>
</dbReference>
<evidence type="ECO:0000313" key="9">
    <source>
        <dbReference type="EMBL" id="PLT47420.1"/>
    </source>
</evidence>
<dbReference type="InterPro" id="IPR036388">
    <property type="entry name" value="WH-like_DNA-bd_sf"/>
</dbReference>
<dbReference type="GO" id="GO:0000976">
    <property type="term" value="F:transcription cis-regulatory region binding"/>
    <property type="evidence" value="ECO:0007669"/>
    <property type="project" value="TreeGrafter"/>
</dbReference>
<feature type="coiled-coil region" evidence="7">
    <location>
        <begin position="262"/>
        <end position="289"/>
    </location>
</feature>
<keyword evidence="5" id="KW-0804">Transcription</keyword>
<evidence type="ECO:0000256" key="7">
    <source>
        <dbReference type="SAM" id="Coils"/>
    </source>
</evidence>
<dbReference type="GO" id="GO:0032993">
    <property type="term" value="C:protein-DNA complex"/>
    <property type="evidence" value="ECO:0007669"/>
    <property type="project" value="TreeGrafter"/>
</dbReference>
<dbReference type="GO" id="GO:0005829">
    <property type="term" value="C:cytosol"/>
    <property type="evidence" value="ECO:0007669"/>
    <property type="project" value="TreeGrafter"/>
</dbReference>
<evidence type="ECO:0000256" key="5">
    <source>
        <dbReference type="ARBA" id="ARBA00023163"/>
    </source>
</evidence>
<sequence>MRLEFSENGYAVSTEGVSIELLPKEYALLRFLSRNQGQAFSREQLLDRVWPREYPVERTVDDHIYRLRKKLAPLDGVEIRTVRGFGYVLTIGGGGGDPGKPSAQDGELQEQMREIFVKYHRYGQGKSMLALARQQDVLGFELDPFYAVYTRFVQGDVQWLLDGGGLRPPERLYWLLLFFLFAGKPEESLAYCERALASGRLPESQHREVELLNILDLYAASGRPEAALERLRHTRERIARDPGFKSFETPAAVSELYARLYMETDDERLQALEARIERLLAEQPFLREIGSFQIVSGLRRLRAGDRKAGEARIDEGLGVLDISGFVPIKLLGLFRIVQLCRQMPVPGAAAAVRRYEGQFAEESARCGLPGLLSRIGRELEAGLQG</sequence>
<accession>A0A2N5NAX7</accession>
<organism evidence="9 10">
    <name type="scientific">Paenibacillus pasadenensis</name>
    <dbReference type="NCBI Taxonomy" id="217090"/>
    <lineage>
        <taxon>Bacteria</taxon>
        <taxon>Bacillati</taxon>
        <taxon>Bacillota</taxon>
        <taxon>Bacilli</taxon>
        <taxon>Bacillales</taxon>
        <taxon>Paenibacillaceae</taxon>
        <taxon>Paenibacillus</taxon>
    </lineage>
</organism>
<evidence type="ECO:0000256" key="6">
    <source>
        <dbReference type="PROSITE-ProRule" id="PRU01091"/>
    </source>
</evidence>
<dbReference type="PANTHER" id="PTHR48111:SF1">
    <property type="entry name" value="TWO-COMPONENT RESPONSE REGULATOR ORR33"/>
    <property type="match status" value="1"/>
</dbReference>
<dbReference type="PROSITE" id="PS51755">
    <property type="entry name" value="OMPR_PHOB"/>
    <property type="match status" value="1"/>
</dbReference>
<feature type="DNA-binding region" description="OmpR/PhoB-type" evidence="6">
    <location>
        <begin position="1"/>
        <end position="91"/>
    </location>
</feature>
<dbReference type="RefSeq" id="WP_101808099.1">
    <property type="nucleotide sequence ID" value="NZ_NFEZ01000003.1"/>
</dbReference>
<dbReference type="SUPFAM" id="SSF46894">
    <property type="entry name" value="C-terminal effector domain of the bipartite response regulators"/>
    <property type="match status" value="1"/>
</dbReference>
<evidence type="ECO:0000313" key="10">
    <source>
        <dbReference type="Proteomes" id="UP000234789"/>
    </source>
</evidence>
<dbReference type="Pfam" id="PF00486">
    <property type="entry name" value="Trans_reg_C"/>
    <property type="match status" value="1"/>
</dbReference>
<keyword evidence="10" id="KW-1185">Reference proteome</keyword>
<name>A0A2N5NAX7_9BACL</name>
<feature type="domain" description="OmpR/PhoB-type" evidence="8">
    <location>
        <begin position="1"/>
        <end position="91"/>
    </location>
</feature>
<dbReference type="InterPro" id="IPR039420">
    <property type="entry name" value="WalR-like"/>
</dbReference>
<dbReference type="PANTHER" id="PTHR48111">
    <property type="entry name" value="REGULATOR OF RPOS"/>
    <property type="match status" value="1"/>
</dbReference>
<protein>
    <submittedName>
        <fullName evidence="9">Phosphate regulon transcriptional regulatory protein PhoB (SphR)</fullName>
    </submittedName>
</protein>
<evidence type="ECO:0000256" key="1">
    <source>
        <dbReference type="ARBA" id="ARBA00022553"/>
    </source>
</evidence>
<dbReference type="Gene3D" id="1.10.10.10">
    <property type="entry name" value="Winged helix-like DNA-binding domain superfamily/Winged helix DNA-binding domain"/>
    <property type="match status" value="1"/>
</dbReference>
<dbReference type="GO" id="GO:0006355">
    <property type="term" value="P:regulation of DNA-templated transcription"/>
    <property type="evidence" value="ECO:0007669"/>
    <property type="project" value="InterPro"/>
</dbReference>
<evidence type="ECO:0000256" key="3">
    <source>
        <dbReference type="ARBA" id="ARBA00023015"/>
    </source>
</evidence>
<dbReference type="EMBL" id="NFEZ01000003">
    <property type="protein sequence ID" value="PLT47420.1"/>
    <property type="molecule type" value="Genomic_DNA"/>
</dbReference>
<dbReference type="CDD" id="cd00383">
    <property type="entry name" value="trans_reg_C"/>
    <property type="match status" value="1"/>
</dbReference>
<keyword evidence="2" id="KW-0902">Two-component regulatory system</keyword>
<evidence type="ECO:0000256" key="2">
    <source>
        <dbReference type="ARBA" id="ARBA00023012"/>
    </source>
</evidence>
<reference evidence="9 10" key="1">
    <citation type="submission" date="2017-05" db="EMBL/GenBank/DDBJ databases">
        <title>Functional genome analysis of Paenibacillus pasadenensis strain R16: insights on endophytic life style and antifungal activity.</title>
        <authorList>
            <person name="Passera A."/>
            <person name="Marcolungo L."/>
            <person name="Casati P."/>
            <person name="Brasca M."/>
            <person name="Quaglino F."/>
            <person name="Delledonne M."/>
        </authorList>
    </citation>
    <scope>NUCLEOTIDE SEQUENCE [LARGE SCALE GENOMIC DNA]</scope>
    <source>
        <strain evidence="9 10">R16</strain>
    </source>
</reference>
<dbReference type="GO" id="GO:0000156">
    <property type="term" value="F:phosphorelay response regulator activity"/>
    <property type="evidence" value="ECO:0007669"/>
    <property type="project" value="TreeGrafter"/>
</dbReference>
<evidence type="ECO:0000256" key="4">
    <source>
        <dbReference type="ARBA" id="ARBA00023125"/>
    </source>
</evidence>
<proteinExistence type="predicted"/>
<dbReference type="InterPro" id="IPR016032">
    <property type="entry name" value="Sig_transdc_resp-reg_C-effctor"/>
</dbReference>
<dbReference type="InterPro" id="IPR001867">
    <property type="entry name" value="OmpR/PhoB-type_DNA-bd"/>
</dbReference>
<keyword evidence="7" id="KW-0175">Coiled coil</keyword>